<dbReference type="SUPFAM" id="SSF53474">
    <property type="entry name" value="alpha/beta-Hydrolases"/>
    <property type="match status" value="1"/>
</dbReference>
<protein>
    <submittedName>
        <fullName evidence="3">Putative monoglyceride lipase</fullName>
    </submittedName>
</protein>
<accession>A0A093VEI9</accession>
<dbReference type="PANTHER" id="PTHR11614">
    <property type="entry name" value="PHOSPHOLIPASE-RELATED"/>
    <property type="match status" value="1"/>
</dbReference>
<reference key="1">
    <citation type="journal article" date="2014" name="PLoS Genet.">
        <title>Signature Gene Expression Reveals Novel Clues to the Molecular Mechanisms of Dimorphic Transition in Penicillium marneffei.</title>
        <authorList>
            <person name="Yang E."/>
            <person name="Wang G."/>
            <person name="Cai J."/>
            <person name="Woo P.C."/>
            <person name="Lau S.K."/>
            <person name="Yuen K.-Y."/>
            <person name="Chow W.-N."/>
            <person name="Lin X."/>
        </authorList>
    </citation>
    <scope>NUCLEOTIDE SEQUENCE [LARGE SCALE GENOMIC DNA]</scope>
    <source>
        <strain>PM1</strain>
    </source>
</reference>
<dbReference type="EMBL" id="JPOX01000012">
    <property type="protein sequence ID" value="KFX48409.1"/>
    <property type="molecule type" value="Genomic_DNA"/>
</dbReference>
<evidence type="ECO:0000256" key="1">
    <source>
        <dbReference type="SAM" id="MobiDB-lite"/>
    </source>
</evidence>
<reference evidence="3" key="2">
    <citation type="journal article" date="2014" name="PLoS Genet.">
        <title>Signature gene expression reveals novel clues to the molecular mechanisms of dimorphic transition in Penicillium marneffei.</title>
        <authorList>
            <person name="Yang E."/>
            <person name="Wang G."/>
            <person name="Cai J."/>
            <person name="Woo P.C."/>
            <person name="Lau S.K."/>
            <person name="Yuen K.-Y."/>
            <person name="Chow W.-N."/>
            <person name="Lin X."/>
        </authorList>
    </citation>
    <scope>NUCLEOTIDE SEQUENCE</scope>
    <source>
        <strain evidence="3">PM1</strain>
    </source>
</reference>
<name>A0A093VEI9_TALMA</name>
<dbReference type="Gene3D" id="3.40.50.1820">
    <property type="entry name" value="alpha/beta hydrolase"/>
    <property type="match status" value="1"/>
</dbReference>
<evidence type="ECO:0000313" key="3">
    <source>
        <dbReference type="EMBL" id="KFX48409.1"/>
    </source>
</evidence>
<dbReference type="Pfam" id="PF12146">
    <property type="entry name" value="Hydrolase_4"/>
    <property type="match status" value="1"/>
</dbReference>
<gene>
    <name evidence="3" type="ORF">GQ26_0121250</name>
</gene>
<dbReference type="AlphaFoldDB" id="A0A093VEI9"/>
<dbReference type="InterPro" id="IPR051044">
    <property type="entry name" value="MAG_DAG_Lipase"/>
</dbReference>
<proteinExistence type="predicted"/>
<dbReference type="eggNOG" id="KOG1455">
    <property type="taxonomic scope" value="Eukaryota"/>
</dbReference>
<sequence length="348" mass="38918">MLAFSGIENTPIDNTDSDRTTATNNTMGGFTEEEGSLVLPDGTTLYTKSWKPEGTPRAILAFYHGYSDHCNSFFEFFPNLASSGFEVRSVDQRGWGRSVINNRKLRGHFGSTTAVMADLHFFLQSLIPFTKESSVPLFLMGHSMGGMNVLYYALNPESPYHHQQDSTPTTKVKVAGILSIAPLITVHPSSQPSKIVEYAGRIAKLLMPRMTMVQKLQPTWISKNPAVIDDLNNDKGVLFHNTGTLEGLAGMLDRGAWLNECYKKTIREDYVYRGDVPPLWVGHGTDDRITWFDSTKKLVEGLHFLEDTTFKEYKDASHKLMNEPDGVGDAMTKDVTEWLEARLPKVDA</sequence>
<organism evidence="3">
    <name type="scientific">Talaromyces marneffei PM1</name>
    <dbReference type="NCBI Taxonomy" id="1077442"/>
    <lineage>
        <taxon>Eukaryota</taxon>
        <taxon>Fungi</taxon>
        <taxon>Dikarya</taxon>
        <taxon>Ascomycota</taxon>
        <taxon>Pezizomycotina</taxon>
        <taxon>Eurotiomycetes</taxon>
        <taxon>Eurotiomycetidae</taxon>
        <taxon>Eurotiales</taxon>
        <taxon>Trichocomaceae</taxon>
        <taxon>Talaromyces</taxon>
        <taxon>Talaromyces sect. Talaromyces</taxon>
    </lineage>
</organism>
<dbReference type="InterPro" id="IPR022742">
    <property type="entry name" value="Hydrolase_4"/>
</dbReference>
<dbReference type="HOGENOM" id="CLU_026209_5_1_1"/>
<evidence type="ECO:0000259" key="2">
    <source>
        <dbReference type="Pfam" id="PF12146"/>
    </source>
</evidence>
<feature type="compositionally biased region" description="Polar residues" evidence="1">
    <location>
        <begin position="7"/>
        <end position="28"/>
    </location>
</feature>
<feature type="region of interest" description="Disordered" evidence="1">
    <location>
        <begin position="1"/>
        <end position="35"/>
    </location>
</feature>
<dbReference type="InterPro" id="IPR029058">
    <property type="entry name" value="AB_hydrolase_fold"/>
</dbReference>
<comment type="caution">
    <text evidence="3">The sequence shown here is derived from an EMBL/GenBank/DDBJ whole genome shotgun (WGS) entry which is preliminary data.</text>
</comment>
<feature type="domain" description="Serine aminopeptidase S33" evidence="2">
    <location>
        <begin position="55"/>
        <end position="325"/>
    </location>
</feature>